<name>A0A5J5HK23_9BACI</name>
<feature type="domain" description="MaoC-like" evidence="1">
    <location>
        <begin position="10"/>
        <end position="125"/>
    </location>
</feature>
<accession>A0A5J5HK23</accession>
<sequence>MNMYFEEFEVGQRFQCDPRLITAEEIHTFATQYDPHPIHVDKEFAETHSIFDGIISSGFLTVSAMWGQWIRSDVFGNEFLVGKNFDYIKFTKPVRENDVLSTEVEVMELRPTSSESRGEITIKFTVTNQKDEVVLLAQLKALLRTKASILVKN</sequence>
<protein>
    <submittedName>
        <fullName evidence="2">Dehydratase</fullName>
    </submittedName>
</protein>
<evidence type="ECO:0000313" key="2">
    <source>
        <dbReference type="EMBL" id="KAA9021110.1"/>
    </source>
</evidence>
<evidence type="ECO:0000313" key="3">
    <source>
        <dbReference type="Proteomes" id="UP000326671"/>
    </source>
</evidence>
<dbReference type="Gene3D" id="3.10.129.10">
    <property type="entry name" value="Hotdog Thioesterase"/>
    <property type="match status" value="1"/>
</dbReference>
<dbReference type="EMBL" id="VYKL01000028">
    <property type="protein sequence ID" value="KAA9021110.1"/>
    <property type="molecule type" value="Genomic_DNA"/>
</dbReference>
<dbReference type="Proteomes" id="UP000326671">
    <property type="component" value="Unassembled WGS sequence"/>
</dbReference>
<dbReference type="InterPro" id="IPR052342">
    <property type="entry name" value="MCH/BMMD"/>
</dbReference>
<keyword evidence="3" id="KW-1185">Reference proteome</keyword>
<dbReference type="PANTHER" id="PTHR43664:SF1">
    <property type="entry name" value="BETA-METHYLMALYL-COA DEHYDRATASE"/>
    <property type="match status" value="1"/>
</dbReference>
<dbReference type="OrthoDB" id="9801625at2"/>
<dbReference type="PANTHER" id="PTHR43664">
    <property type="entry name" value="MONOAMINE OXIDASE-RELATED"/>
    <property type="match status" value="1"/>
</dbReference>
<organism evidence="2 3">
    <name type="scientific">Niallia endozanthoxylica</name>
    <dbReference type="NCBI Taxonomy" id="2036016"/>
    <lineage>
        <taxon>Bacteria</taxon>
        <taxon>Bacillati</taxon>
        <taxon>Bacillota</taxon>
        <taxon>Bacilli</taxon>
        <taxon>Bacillales</taxon>
        <taxon>Bacillaceae</taxon>
        <taxon>Niallia</taxon>
    </lineage>
</organism>
<dbReference type="InterPro" id="IPR002539">
    <property type="entry name" value="MaoC-like_dom"/>
</dbReference>
<evidence type="ECO:0000259" key="1">
    <source>
        <dbReference type="Pfam" id="PF01575"/>
    </source>
</evidence>
<dbReference type="InterPro" id="IPR029069">
    <property type="entry name" value="HotDog_dom_sf"/>
</dbReference>
<proteinExistence type="predicted"/>
<gene>
    <name evidence="2" type="ORF">F4V44_18440</name>
</gene>
<dbReference type="SUPFAM" id="SSF54637">
    <property type="entry name" value="Thioesterase/thiol ester dehydrase-isomerase"/>
    <property type="match status" value="1"/>
</dbReference>
<reference evidence="2 3" key="1">
    <citation type="submission" date="2019-09" db="EMBL/GenBank/DDBJ databases">
        <title>Whole genome sequences of isolates from the Mars Exploration Rovers.</title>
        <authorList>
            <person name="Seuylemezian A."/>
            <person name="Vaishampayan P."/>
        </authorList>
    </citation>
    <scope>NUCLEOTIDE SEQUENCE [LARGE SCALE GENOMIC DNA]</scope>
    <source>
        <strain evidence="2 3">MER_TA_151</strain>
    </source>
</reference>
<comment type="caution">
    <text evidence="2">The sequence shown here is derived from an EMBL/GenBank/DDBJ whole genome shotgun (WGS) entry which is preliminary data.</text>
</comment>
<dbReference type="Pfam" id="PF01575">
    <property type="entry name" value="MaoC_dehydratas"/>
    <property type="match status" value="1"/>
</dbReference>
<dbReference type="AlphaFoldDB" id="A0A5J5HK23"/>